<dbReference type="InterPro" id="IPR004675">
    <property type="entry name" value="AhpD_core"/>
</dbReference>
<sequence length="178" mass="18821">MHLAFTTIYGLPEDAPAILYGCPPQPAGTRTLALETSWDLPALGPGATANVDVTVPAATRERIALAVANVNGCTYCNSAHSYIGKNMLKLDEAEIAANRAGRSNDPKAEAAVRFAQKVAVTRGAVANDDLRAVRMAGYSDAQLVEIVLHVVLNVLTNYVNEVFATDVDFPVIAAQRAA</sequence>
<dbReference type="InterPro" id="IPR003779">
    <property type="entry name" value="CMD-like"/>
</dbReference>
<dbReference type="Gene3D" id="1.20.1290.10">
    <property type="entry name" value="AhpD-like"/>
    <property type="match status" value="1"/>
</dbReference>
<name>A0ABX1EAK8_9PROT</name>
<accession>A0ABX1EAK8</accession>
<dbReference type="SUPFAM" id="SSF69118">
    <property type="entry name" value="AhpD-like"/>
    <property type="match status" value="1"/>
</dbReference>
<dbReference type="PANTHER" id="PTHR35446">
    <property type="entry name" value="SI:CH211-175M2.5"/>
    <property type="match status" value="1"/>
</dbReference>
<proteinExistence type="predicted"/>
<dbReference type="Proteomes" id="UP000787635">
    <property type="component" value="Unassembled WGS sequence"/>
</dbReference>
<evidence type="ECO:0000313" key="3">
    <source>
        <dbReference type="Proteomes" id="UP000787635"/>
    </source>
</evidence>
<dbReference type="InterPro" id="IPR029032">
    <property type="entry name" value="AhpD-like"/>
</dbReference>
<evidence type="ECO:0000313" key="2">
    <source>
        <dbReference type="EMBL" id="NKC33870.1"/>
    </source>
</evidence>
<gene>
    <name evidence="2" type="ORF">HEQ75_23625</name>
</gene>
<reference evidence="2 3" key="1">
    <citation type="submission" date="2020-03" db="EMBL/GenBank/DDBJ databases">
        <title>Roseomonas selenitidurans sp. nov. isolated from urban soil.</title>
        <authorList>
            <person name="Liu H."/>
        </authorList>
    </citation>
    <scope>NUCLEOTIDE SEQUENCE [LARGE SCALE GENOMIC DNA]</scope>
    <source>
        <strain evidence="2 3">BU-1</strain>
    </source>
</reference>
<dbReference type="PANTHER" id="PTHR35446:SF3">
    <property type="entry name" value="CMD DOMAIN-CONTAINING PROTEIN"/>
    <property type="match status" value="1"/>
</dbReference>
<protein>
    <submittedName>
        <fullName evidence="2">Carboxymuconolactone decarboxylase family protein</fullName>
    </submittedName>
</protein>
<dbReference type="NCBIfam" id="TIGR00778">
    <property type="entry name" value="ahpD_dom"/>
    <property type="match status" value="1"/>
</dbReference>
<organism evidence="2 3">
    <name type="scientific">Falsiroseomonas selenitidurans</name>
    <dbReference type="NCBI Taxonomy" id="2716335"/>
    <lineage>
        <taxon>Bacteria</taxon>
        <taxon>Pseudomonadati</taxon>
        <taxon>Pseudomonadota</taxon>
        <taxon>Alphaproteobacteria</taxon>
        <taxon>Acetobacterales</taxon>
        <taxon>Roseomonadaceae</taxon>
        <taxon>Falsiroseomonas</taxon>
    </lineage>
</organism>
<evidence type="ECO:0000259" key="1">
    <source>
        <dbReference type="Pfam" id="PF02627"/>
    </source>
</evidence>
<comment type="caution">
    <text evidence="2">The sequence shown here is derived from an EMBL/GenBank/DDBJ whole genome shotgun (WGS) entry which is preliminary data.</text>
</comment>
<dbReference type="EMBL" id="JAAVNE010000057">
    <property type="protein sequence ID" value="NKC33870.1"/>
    <property type="molecule type" value="Genomic_DNA"/>
</dbReference>
<dbReference type="Pfam" id="PF02627">
    <property type="entry name" value="CMD"/>
    <property type="match status" value="1"/>
</dbReference>
<keyword evidence="3" id="KW-1185">Reference proteome</keyword>
<feature type="domain" description="Carboxymuconolactone decarboxylase-like" evidence="1">
    <location>
        <begin position="52"/>
        <end position="116"/>
    </location>
</feature>